<dbReference type="EMBL" id="CP036433">
    <property type="protein sequence ID" value="QDU96380.1"/>
    <property type="molecule type" value="Genomic_DNA"/>
</dbReference>
<dbReference type="InterPro" id="IPR010869">
    <property type="entry name" value="DUF1501"/>
</dbReference>
<dbReference type="PANTHER" id="PTHR43737">
    <property type="entry name" value="BLL7424 PROTEIN"/>
    <property type="match status" value="1"/>
</dbReference>
<dbReference type="SUPFAM" id="SSF53649">
    <property type="entry name" value="Alkaline phosphatase-like"/>
    <property type="match status" value="1"/>
</dbReference>
<evidence type="ECO:0008006" key="3">
    <source>
        <dbReference type="Google" id="ProtNLM"/>
    </source>
</evidence>
<dbReference type="Pfam" id="PF07394">
    <property type="entry name" value="DUF1501"/>
    <property type="match status" value="1"/>
</dbReference>
<organism evidence="1 2">
    <name type="scientific">Lignipirellula cremea</name>
    <dbReference type="NCBI Taxonomy" id="2528010"/>
    <lineage>
        <taxon>Bacteria</taxon>
        <taxon>Pseudomonadati</taxon>
        <taxon>Planctomycetota</taxon>
        <taxon>Planctomycetia</taxon>
        <taxon>Pirellulales</taxon>
        <taxon>Pirellulaceae</taxon>
        <taxon>Lignipirellula</taxon>
    </lineage>
</organism>
<dbReference type="PANTHER" id="PTHR43737:SF1">
    <property type="entry name" value="DUF1501 DOMAIN-CONTAINING PROTEIN"/>
    <property type="match status" value="1"/>
</dbReference>
<evidence type="ECO:0000313" key="1">
    <source>
        <dbReference type="EMBL" id="QDU96380.1"/>
    </source>
</evidence>
<keyword evidence="2" id="KW-1185">Reference proteome</keyword>
<dbReference type="Gene3D" id="3.40.720.10">
    <property type="entry name" value="Alkaline Phosphatase, subunit A"/>
    <property type="match status" value="1"/>
</dbReference>
<name>A0A518DX15_9BACT</name>
<dbReference type="InterPro" id="IPR017850">
    <property type="entry name" value="Alkaline_phosphatase_core_sf"/>
</dbReference>
<reference evidence="1 2" key="1">
    <citation type="submission" date="2019-02" db="EMBL/GenBank/DDBJ databases">
        <title>Deep-cultivation of Planctomycetes and their phenomic and genomic characterization uncovers novel biology.</title>
        <authorList>
            <person name="Wiegand S."/>
            <person name="Jogler M."/>
            <person name="Boedeker C."/>
            <person name="Pinto D."/>
            <person name="Vollmers J."/>
            <person name="Rivas-Marin E."/>
            <person name="Kohn T."/>
            <person name="Peeters S.H."/>
            <person name="Heuer A."/>
            <person name="Rast P."/>
            <person name="Oberbeckmann S."/>
            <person name="Bunk B."/>
            <person name="Jeske O."/>
            <person name="Meyerdierks A."/>
            <person name="Storesund J.E."/>
            <person name="Kallscheuer N."/>
            <person name="Luecker S."/>
            <person name="Lage O.M."/>
            <person name="Pohl T."/>
            <person name="Merkel B.J."/>
            <person name="Hornburger P."/>
            <person name="Mueller R.-W."/>
            <person name="Bruemmer F."/>
            <person name="Labrenz M."/>
            <person name="Spormann A.M."/>
            <person name="Op den Camp H."/>
            <person name="Overmann J."/>
            <person name="Amann R."/>
            <person name="Jetten M.S.M."/>
            <person name="Mascher T."/>
            <person name="Medema M.H."/>
            <person name="Devos D.P."/>
            <person name="Kaster A.-K."/>
            <person name="Ovreas L."/>
            <person name="Rohde M."/>
            <person name="Galperin M.Y."/>
            <person name="Jogler C."/>
        </authorList>
    </citation>
    <scope>NUCLEOTIDE SEQUENCE [LARGE SCALE GENOMIC DNA]</scope>
    <source>
        <strain evidence="1 2">Pla85_3_4</strain>
    </source>
</reference>
<gene>
    <name evidence="1" type="ORF">Pla8534_42000</name>
</gene>
<evidence type="ECO:0000313" key="2">
    <source>
        <dbReference type="Proteomes" id="UP000317648"/>
    </source>
</evidence>
<dbReference type="AlphaFoldDB" id="A0A518DX15"/>
<sequence length="454" mass="49147">MKCFDPLAPLPVSMANRREALQIGGLAALLGLGGMDLRLDAAATGRGGSFGQAKSVIILSLYGGPPHQDTFDMKPDAPQEIRGEFEPIDTSVPGIRICEHLPLLSRLAHRYALVRSITHQDGGHYEALYTCLTGWPCPRRSPSGTPEPTDYPHLGAMMDFVRPAPTATPPFALLGGIHINGIGQDGGFLGSGFNPLLVSQSADDPDFQPPEGLSISSEADDALRFSGRQSLLKSFEKAGSKLKRSRSVQGYETMRHRAMELIADASVPKAFDINSEKDAVRDRYGWFPVGQNLLLARRLAEVGVPVIHVSYDPAAGWDSHSNNFSGLKSRQLPSLDQGLSALIEDLQERGMLDQTLVVAWGEFGRTPKINAKAGRDHWPHCYSALLAGGGVRGGVVHGESDRTASYPSKDPVGPWDIVGTILHCVGIDPSLRIMHPFQGRRIDVCQGREIQEIV</sequence>
<accession>A0A518DX15</accession>
<dbReference type="KEGG" id="lcre:Pla8534_42000"/>
<dbReference type="RefSeq" id="WP_197442422.1">
    <property type="nucleotide sequence ID" value="NZ_CP036433.1"/>
</dbReference>
<protein>
    <recommendedName>
        <fullName evidence="3">DUF1501 domain-containing protein</fullName>
    </recommendedName>
</protein>
<proteinExistence type="predicted"/>
<dbReference type="Proteomes" id="UP000317648">
    <property type="component" value="Chromosome"/>
</dbReference>